<dbReference type="Proteomes" id="UP000054477">
    <property type="component" value="Unassembled WGS sequence"/>
</dbReference>
<dbReference type="OrthoDB" id="2322499at2759"/>
<sequence length="447" mass="51495">MWDIWKMNVKFFTFILDLETPGVEAAFEEFQRLALNGTSRRLEDSKKANAYMVRMATQILEEHAENMKKLITHPTSVLLRRGHDQVDLNFASGELHDRYSYREGFKVSYRSFKKLALDVLHISEAHKHSPKDTPPISWSHLPNEGVIYEDSPFAAFIASESNEIGQLPEESVQSDLELFLSSWMQARESGIYANLYARMASPNSTNLDLAVNVFICPICDIDWTRRHTSVLIGLKDLRSHFRCLDFPLTLDFEVSFEGLACAVTLLGLLGMDPATATVDDLDARDARFFCETCEISWNRGVFGRQALTWRECISHVNDRKLSPDMGDHRLASWALLMAEATESIRRREQPYLDPEYHIWCCNHRPEYYDDATTKTKALRHAREKHSIDRPSVNVDVIYDRRKLIPPRKLICVAYDPPEIYQCGKCLDSINRLQPSLEDRPPQTSFSR</sequence>
<name>A0A0C9XLX8_9AGAR</name>
<accession>A0A0C9XLX8</accession>
<evidence type="ECO:0000313" key="2">
    <source>
        <dbReference type="Proteomes" id="UP000054477"/>
    </source>
</evidence>
<dbReference type="AlphaFoldDB" id="A0A0C9XLX8"/>
<keyword evidence="2" id="KW-1185">Reference proteome</keyword>
<dbReference type="HOGENOM" id="CLU_010790_5_1_1"/>
<organism evidence="1 2">
    <name type="scientific">Laccaria amethystina LaAM-08-1</name>
    <dbReference type="NCBI Taxonomy" id="1095629"/>
    <lineage>
        <taxon>Eukaryota</taxon>
        <taxon>Fungi</taxon>
        <taxon>Dikarya</taxon>
        <taxon>Basidiomycota</taxon>
        <taxon>Agaricomycotina</taxon>
        <taxon>Agaricomycetes</taxon>
        <taxon>Agaricomycetidae</taxon>
        <taxon>Agaricales</taxon>
        <taxon>Agaricineae</taxon>
        <taxon>Hydnangiaceae</taxon>
        <taxon>Laccaria</taxon>
    </lineage>
</organism>
<reference evidence="2" key="2">
    <citation type="submission" date="2015-01" db="EMBL/GenBank/DDBJ databases">
        <title>Evolutionary Origins and Diversification of the Mycorrhizal Mutualists.</title>
        <authorList>
            <consortium name="DOE Joint Genome Institute"/>
            <consortium name="Mycorrhizal Genomics Consortium"/>
            <person name="Kohler A."/>
            <person name="Kuo A."/>
            <person name="Nagy L.G."/>
            <person name="Floudas D."/>
            <person name="Copeland A."/>
            <person name="Barry K.W."/>
            <person name="Cichocki N."/>
            <person name="Veneault-Fourrey C."/>
            <person name="LaButti K."/>
            <person name="Lindquist E.A."/>
            <person name="Lipzen A."/>
            <person name="Lundell T."/>
            <person name="Morin E."/>
            <person name="Murat C."/>
            <person name="Riley R."/>
            <person name="Ohm R."/>
            <person name="Sun H."/>
            <person name="Tunlid A."/>
            <person name="Henrissat B."/>
            <person name="Grigoriev I.V."/>
            <person name="Hibbett D.S."/>
            <person name="Martin F."/>
        </authorList>
    </citation>
    <scope>NUCLEOTIDE SEQUENCE [LARGE SCALE GENOMIC DNA]</scope>
    <source>
        <strain evidence="2">LaAM-08-1</strain>
    </source>
</reference>
<evidence type="ECO:0000313" key="1">
    <source>
        <dbReference type="EMBL" id="KIK02564.1"/>
    </source>
</evidence>
<protein>
    <submittedName>
        <fullName evidence="1">Uncharacterized protein</fullName>
    </submittedName>
</protein>
<proteinExistence type="predicted"/>
<dbReference type="STRING" id="1095629.A0A0C9XLX8"/>
<gene>
    <name evidence="1" type="ORF">K443DRAFT_6066</name>
</gene>
<dbReference type="EMBL" id="KN838591">
    <property type="protein sequence ID" value="KIK02564.1"/>
    <property type="molecule type" value="Genomic_DNA"/>
</dbReference>
<reference evidence="1 2" key="1">
    <citation type="submission" date="2014-04" db="EMBL/GenBank/DDBJ databases">
        <authorList>
            <consortium name="DOE Joint Genome Institute"/>
            <person name="Kuo A."/>
            <person name="Kohler A."/>
            <person name="Nagy L.G."/>
            <person name="Floudas D."/>
            <person name="Copeland A."/>
            <person name="Barry K.W."/>
            <person name="Cichocki N."/>
            <person name="Veneault-Fourrey C."/>
            <person name="LaButti K."/>
            <person name="Lindquist E.A."/>
            <person name="Lipzen A."/>
            <person name="Lundell T."/>
            <person name="Morin E."/>
            <person name="Murat C."/>
            <person name="Sun H."/>
            <person name="Tunlid A."/>
            <person name="Henrissat B."/>
            <person name="Grigoriev I.V."/>
            <person name="Hibbett D.S."/>
            <person name="Martin F."/>
            <person name="Nordberg H.P."/>
            <person name="Cantor M.N."/>
            <person name="Hua S.X."/>
        </authorList>
    </citation>
    <scope>NUCLEOTIDE SEQUENCE [LARGE SCALE GENOMIC DNA]</scope>
    <source>
        <strain evidence="1 2">LaAM-08-1</strain>
    </source>
</reference>